<keyword evidence="3" id="KW-1185">Reference proteome</keyword>
<proteinExistence type="predicted"/>
<evidence type="ECO:0000313" key="3">
    <source>
        <dbReference type="Proteomes" id="UP000198802"/>
    </source>
</evidence>
<dbReference type="Proteomes" id="UP000198802">
    <property type="component" value="Unassembled WGS sequence"/>
</dbReference>
<dbReference type="PANTHER" id="PTHR46401:SF2">
    <property type="entry name" value="GLYCOSYLTRANSFERASE WBBK-RELATED"/>
    <property type="match status" value="1"/>
</dbReference>
<evidence type="ECO:0000256" key="1">
    <source>
        <dbReference type="ARBA" id="ARBA00022679"/>
    </source>
</evidence>
<keyword evidence="1 2" id="KW-0808">Transferase</keyword>
<accession>A0A0S4QE24</accession>
<dbReference type="PANTHER" id="PTHR46401">
    <property type="entry name" value="GLYCOSYLTRANSFERASE WBBK-RELATED"/>
    <property type="match status" value="1"/>
</dbReference>
<reference evidence="3" key="1">
    <citation type="submission" date="2015-11" db="EMBL/GenBank/DDBJ databases">
        <authorList>
            <person name="Varghese N."/>
        </authorList>
    </citation>
    <scope>NUCLEOTIDE SEQUENCE [LARGE SCALE GENOMIC DNA]</scope>
    <source>
        <strain evidence="3">DSM 45899</strain>
    </source>
</reference>
<organism evidence="2 3">
    <name type="scientific">Parafrankia irregularis</name>
    <dbReference type="NCBI Taxonomy" id="795642"/>
    <lineage>
        <taxon>Bacteria</taxon>
        <taxon>Bacillati</taxon>
        <taxon>Actinomycetota</taxon>
        <taxon>Actinomycetes</taxon>
        <taxon>Frankiales</taxon>
        <taxon>Frankiaceae</taxon>
        <taxon>Parafrankia</taxon>
    </lineage>
</organism>
<dbReference type="Gene3D" id="3.40.50.2000">
    <property type="entry name" value="Glycogen Phosphorylase B"/>
    <property type="match status" value="1"/>
</dbReference>
<name>A0A0S4QE24_9ACTN</name>
<dbReference type="Pfam" id="PF13692">
    <property type="entry name" value="Glyco_trans_1_4"/>
    <property type="match status" value="1"/>
</dbReference>
<gene>
    <name evidence="2" type="ORF">Ga0074812_101279</name>
</gene>
<evidence type="ECO:0000313" key="2">
    <source>
        <dbReference type="EMBL" id="CUU53781.1"/>
    </source>
</evidence>
<dbReference type="AlphaFoldDB" id="A0A0S4QE24"/>
<sequence>MTTVIDCAGARIGGAKRLLNELDRYLVGSTEADLHVIGRDRALTPYWLIRREAVVRRPRRSVAMNNVSFLAGGEHRTVVVHNALHFLTSAETMAFGRRLPPSVHAQAQVVRRALLRADVVIVPAQSMAERVTRVVPSARERLAVLHNPVSVPRARCSPPASPRFVCPIVPGPYKMLEERLTVALEAADILAAPPHRVDIAIDVTATPAAFRRHAVVSHPRINFLGALTPTQVEDLVRGCSAILYPTELESFGYPLAEGRAMGVPVVGLDTPHNREVAGPALVPYARQVAHEVAAAMFAALAAAPAADPAPFDPGRYFARLLQRPHR</sequence>
<protein>
    <submittedName>
        <fullName evidence="2">Glycosyl transferases group 1</fullName>
    </submittedName>
</protein>
<dbReference type="EMBL" id="FAOZ01000001">
    <property type="protein sequence ID" value="CUU53781.1"/>
    <property type="molecule type" value="Genomic_DNA"/>
</dbReference>
<dbReference type="GO" id="GO:0009103">
    <property type="term" value="P:lipopolysaccharide biosynthetic process"/>
    <property type="evidence" value="ECO:0007669"/>
    <property type="project" value="TreeGrafter"/>
</dbReference>
<dbReference type="GO" id="GO:0016757">
    <property type="term" value="F:glycosyltransferase activity"/>
    <property type="evidence" value="ECO:0007669"/>
    <property type="project" value="TreeGrafter"/>
</dbReference>
<dbReference type="SUPFAM" id="SSF53756">
    <property type="entry name" value="UDP-Glycosyltransferase/glycogen phosphorylase"/>
    <property type="match status" value="1"/>
</dbReference>